<evidence type="ECO:0000313" key="2">
    <source>
        <dbReference type="Proteomes" id="UP000006324"/>
    </source>
</evidence>
<evidence type="ECO:0000313" key="1">
    <source>
        <dbReference type="EMBL" id="EKO26337.1"/>
    </source>
</evidence>
<name>A0A0F6HDE0_LEPIR</name>
<dbReference type="AlphaFoldDB" id="A0A0F6HDE0"/>
<protein>
    <submittedName>
        <fullName evidence="1">Uncharacterized protein</fullName>
    </submittedName>
</protein>
<dbReference type="Proteomes" id="UP000006324">
    <property type="component" value="Unassembled WGS sequence"/>
</dbReference>
<gene>
    <name evidence="1" type="ORF">LEP1GSC104_3004</name>
</gene>
<accession>A0A0F6HDE0</accession>
<dbReference type="EMBL" id="AHNQ02000014">
    <property type="protein sequence ID" value="EKO26337.1"/>
    <property type="molecule type" value="Genomic_DNA"/>
</dbReference>
<reference evidence="1 2" key="1">
    <citation type="submission" date="2012-09" db="EMBL/GenBank/DDBJ databases">
        <authorList>
            <person name="Harkins D.M."/>
            <person name="Durkin A.S."/>
            <person name="Brinkac L.M."/>
            <person name="Selengut J.D."/>
            <person name="Sanka R."/>
            <person name="DePew J."/>
            <person name="Purushe J."/>
            <person name="Chanthongthip A."/>
            <person name="Lattana O."/>
            <person name="Phetsouvanh R."/>
            <person name="Newton P.N."/>
            <person name="Vinetz J.M."/>
            <person name="Sutton G.G."/>
            <person name="Nelson W.C."/>
            <person name="Fouts D.E."/>
        </authorList>
    </citation>
    <scope>NUCLEOTIDE SEQUENCE [LARGE SCALE GENOMIC DNA]</scope>
    <source>
        <strain evidence="1 2">UI 12621</strain>
    </source>
</reference>
<proteinExistence type="predicted"/>
<organism evidence="1 2">
    <name type="scientific">Leptospira interrogans str. UI 12621</name>
    <dbReference type="NCBI Taxonomy" id="1049937"/>
    <lineage>
        <taxon>Bacteria</taxon>
        <taxon>Pseudomonadati</taxon>
        <taxon>Spirochaetota</taxon>
        <taxon>Spirochaetia</taxon>
        <taxon>Leptospirales</taxon>
        <taxon>Leptospiraceae</taxon>
        <taxon>Leptospira</taxon>
    </lineage>
</organism>
<comment type="caution">
    <text evidence="1">The sequence shown here is derived from an EMBL/GenBank/DDBJ whole genome shotgun (WGS) entry which is preliminary data.</text>
</comment>
<sequence length="46" mass="5243">MANENESPTNSSAFVSFFPAFNTLIKSSLREIKTSSFFCFFQISRI</sequence>